<keyword evidence="2 6" id="KW-0472">Membrane</keyword>
<proteinExistence type="inferred from homology"/>
<dbReference type="HAMAP" id="MF_01186">
    <property type="entry name" value="LPS_assembly_LptE"/>
    <property type="match status" value="1"/>
</dbReference>
<evidence type="ECO:0000313" key="8">
    <source>
        <dbReference type="Proteomes" id="UP000001962"/>
    </source>
</evidence>
<evidence type="ECO:0000256" key="5">
    <source>
        <dbReference type="ARBA" id="ARBA00023288"/>
    </source>
</evidence>
<gene>
    <name evidence="6" type="primary">lptE</name>
    <name evidence="7" type="ordered locus">Mlg_0401</name>
</gene>
<dbReference type="InterPro" id="IPR007485">
    <property type="entry name" value="LPS_assembly_LptE"/>
</dbReference>
<keyword evidence="4 6" id="KW-0998">Cell outer membrane</keyword>
<evidence type="ECO:0000256" key="2">
    <source>
        <dbReference type="ARBA" id="ARBA00023136"/>
    </source>
</evidence>
<dbReference type="PANTHER" id="PTHR38098">
    <property type="entry name" value="LPS-ASSEMBLY LIPOPROTEIN LPTE"/>
    <property type="match status" value="1"/>
</dbReference>
<reference evidence="8" key="1">
    <citation type="submission" date="2006-08" db="EMBL/GenBank/DDBJ databases">
        <title>Complete sequence of Alkalilimnicola ehrilichei MLHE-1.</title>
        <authorList>
            <person name="Copeland A."/>
            <person name="Lucas S."/>
            <person name="Lapidus A."/>
            <person name="Barry K."/>
            <person name="Detter J.C."/>
            <person name="Glavina del Rio T."/>
            <person name="Hammon N."/>
            <person name="Israni S."/>
            <person name="Dalin E."/>
            <person name="Tice H."/>
            <person name="Pitluck S."/>
            <person name="Sims D."/>
            <person name="Brettin T."/>
            <person name="Bruce D."/>
            <person name="Han C."/>
            <person name="Tapia R."/>
            <person name="Gilna P."/>
            <person name="Schmutz J."/>
            <person name="Larimer F."/>
            <person name="Land M."/>
            <person name="Hauser L."/>
            <person name="Kyrpides N."/>
            <person name="Mikhailova N."/>
            <person name="Oremland R.S."/>
            <person name="Hoeft S.E."/>
            <person name="Switzer-Blum J."/>
            <person name="Kulp T."/>
            <person name="King G."/>
            <person name="Tabita R."/>
            <person name="Witte B."/>
            <person name="Santini J.M."/>
            <person name="Basu P."/>
            <person name="Hollibaugh J.T."/>
            <person name="Xie G."/>
            <person name="Stolz J.F."/>
            <person name="Richardson P."/>
        </authorList>
    </citation>
    <scope>NUCLEOTIDE SEQUENCE [LARGE SCALE GENOMIC DNA]</scope>
    <source>
        <strain evidence="8">ATCC BAA-1101 / DSM 17681 / MLHE-1</strain>
    </source>
</reference>
<dbReference type="AlphaFoldDB" id="Q0ABN2"/>
<evidence type="ECO:0000256" key="4">
    <source>
        <dbReference type="ARBA" id="ARBA00023237"/>
    </source>
</evidence>
<accession>Q0ABN2</accession>
<dbReference type="PANTHER" id="PTHR38098:SF1">
    <property type="entry name" value="LPS-ASSEMBLY LIPOPROTEIN LPTE"/>
    <property type="match status" value="1"/>
</dbReference>
<keyword evidence="3 6" id="KW-0564">Palmitate</keyword>
<comment type="subunit">
    <text evidence="6">Component of the lipopolysaccharide transport and assembly complex. Interacts with LptD.</text>
</comment>
<evidence type="ECO:0000313" key="7">
    <source>
        <dbReference type="EMBL" id="ABI55755.1"/>
    </source>
</evidence>
<dbReference type="eggNOG" id="COG2980">
    <property type="taxonomic scope" value="Bacteria"/>
</dbReference>
<organism evidence="7 8">
    <name type="scientific">Alkalilimnicola ehrlichii (strain ATCC BAA-1101 / DSM 17681 / MLHE-1)</name>
    <dbReference type="NCBI Taxonomy" id="187272"/>
    <lineage>
        <taxon>Bacteria</taxon>
        <taxon>Pseudomonadati</taxon>
        <taxon>Pseudomonadota</taxon>
        <taxon>Gammaproteobacteria</taxon>
        <taxon>Chromatiales</taxon>
        <taxon>Ectothiorhodospiraceae</taxon>
        <taxon>Alkalilimnicola</taxon>
    </lineage>
</organism>
<dbReference type="Gene3D" id="3.30.160.150">
    <property type="entry name" value="Lipoprotein like domain"/>
    <property type="match status" value="1"/>
</dbReference>
<dbReference type="GO" id="GO:0009279">
    <property type="term" value="C:cell outer membrane"/>
    <property type="evidence" value="ECO:0007669"/>
    <property type="project" value="UniProtKB-SubCell"/>
</dbReference>
<dbReference type="GO" id="GO:0015920">
    <property type="term" value="P:lipopolysaccharide transport"/>
    <property type="evidence" value="ECO:0007669"/>
    <property type="project" value="TreeGrafter"/>
</dbReference>
<name>Q0ABN2_ALKEH</name>
<dbReference type="EMBL" id="CP000453">
    <property type="protein sequence ID" value="ABI55755.1"/>
    <property type="molecule type" value="Genomic_DNA"/>
</dbReference>
<dbReference type="PROSITE" id="PS51257">
    <property type="entry name" value="PROKAR_LIPOPROTEIN"/>
    <property type="match status" value="1"/>
</dbReference>
<comment type="subcellular location">
    <subcellularLocation>
        <location evidence="6">Cell outer membrane</location>
        <topology evidence="6">Lipid-anchor</topology>
    </subcellularLocation>
</comment>
<keyword evidence="8" id="KW-1185">Reference proteome</keyword>
<evidence type="ECO:0000256" key="6">
    <source>
        <dbReference type="HAMAP-Rule" id="MF_01186"/>
    </source>
</evidence>
<evidence type="ECO:0000256" key="1">
    <source>
        <dbReference type="ARBA" id="ARBA00022729"/>
    </source>
</evidence>
<evidence type="ECO:0000256" key="3">
    <source>
        <dbReference type="ARBA" id="ARBA00023139"/>
    </source>
</evidence>
<dbReference type="HOGENOM" id="CLU_103309_2_1_6"/>
<sequence length="179" mass="19291">MNRPATLGMALLLALLLSACGWQLRGVGGGAAGLDGTAVYVAGSPARALQDAVDEGLSVSGARQVDSAEAADLVLRIVGDARERRTLTVDRDIRAREYELRYRLTFELDNADGEHLLARSQVNAVRGFRADRDDPVGTEGREEELLIDLRRDAVRLMLLQVAAHRDAEPITDDNAAAAD</sequence>
<dbReference type="GO" id="GO:0043165">
    <property type="term" value="P:Gram-negative-bacterium-type cell outer membrane assembly"/>
    <property type="evidence" value="ECO:0007669"/>
    <property type="project" value="UniProtKB-UniRule"/>
</dbReference>
<dbReference type="RefSeq" id="WP_011628151.1">
    <property type="nucleotide sequence ID" value="NC_008340.1"/>
</dbReference>
<dbReference type="Proteomes" id="UP000001962">
    <property type="component" value="Chromosome"/>
</dbReference>
<protein>
    <recommendedName>
        <fullName evidence="6">LPS-assembly lipoprotein LptE</fullName>
    </recommendedName>
</protein>
<dbReference type="Pfam" id="PF04390">
    <property type="entry name" value="LptE"/>
    <property type="match status" value="1"/>
</dbReference>
<comment type="function">
    <text evidence="6">Together with LptD, is involved in the assembly of lipopolysaccharide (LPS) at the surface of the outer membrane. Required for the proper assembly of LptD. Binds LPS and may serve as the LPS recognition site at the outer membrane.</text>
</comment>
<dbReference type="GO" id="GO:1990351">
    <property type="term" value="C:transporter complex"/>
    <property type="evidence" value="ECO:0007669"/>
    <property type="project" value="TreeGrafter"/>
</dbReference>
<dbReference type="GO" id="GO:0001530">
    <property type="term" value="F:lipopolysaccharide binding"/>
    <property type="evidence" value="ECO:0007669"/>
    <property type="project" value="TreeGrafter"/>
</dbReference>
<keyword evidence="1 6" id="KW-0732">Signal</keyword>
<keyword evidence="5 6" id="KW-0449">Lipoprotein</keyword>
<dbReference type="KEGG" id="aeh:Mlg_0401"/>
<comment type="similarity">
    <text evidence="6">Belongs to the LptE lipoprotein family.</text>
</comment>